<name>A0ABW1E3I4_9ACTN</name>
<protein>
    <submittedName>
        <fullName evidence="1">Uncharacterized protein</fullName>
    </submittedName>
</protein>
<organism evidence="1 2">
    <name type="scientific">Streptomyces chlorus</name>
    <dbReference type="NCBI Taxonomy" id="887452"/>
    <lineage>
        <taxon>Bacteria</taxon>
        <taxon>Bacillati</taxon>
        <taxon>Actinomycetota</taxon>
        <taxon>Actinomycetes</taxon>
        <taxon>Kitasatosporales</taxon>
        <taxon>Streptomycetaceae</taxon>
        <taxon>Streptomyces</taxon>
    </lineage>
</organism>
<proteinExistence type="predicted"/>
<accession>A0ABW1E3I4</accession>
<comment type="caution">
    <text evidence="1">The sequence shown here is derived from an EMBL/GenBank/DDBJ whole genome shotgun (WGS) entry which is preliminary data.</text>
</comment>
<dbReference type="RefSeq" id="WP_381368576.1">
    <property type="nucleotide sequence ID" value="NZ_JBHSOA010000064.1"/>
</dbReference>
<evidence type="ECO:0000313" key="2">
    <source>
        <dbReference type="Proteomes" id="UP001596180"/>
    </source>
</evidence>
<reference evidence="2" key="1">
    <citation type="journal article" date="2019" name="Int. J. Syst. Evol. Microbiol.">
        <title>The Global Catalogue of Microorganisms (GCM) 10K type strain sequencing project: providing services to taxonomists for standard genome sequencing and annotation.</title>
        <authorList>
            <consortium name="The Broad Institute Genomics Platform"/>
            <consortium name="The Broad Institute Genome Sequencing Center for Infectious Disease"/>
            <person name="Wu L."/>
            <person name="Ma J."/>
        </authorList>
    </citation>
    <scope>NUCLEOTIDE SEQUENCE [LARGE SCALE GENOMIC DNA]</scope>
    <source>
        <strain evidence="2">JCM 10411</strain>
    </source>
</reference>
<dbReference type="Proteomes" id="UP001596180">
    <property type="component" value="Unassembled WGS sequence"/>
</dbReference>
<gene>
    <name evidence="1" type="ORF">ACFPZI_27260</name>
</gene>
<evidence type="ECO:0000313" key="1">
    <source>
        <dbReference type="EMBL" id="MFC5855346.1"/>
    </source>
</evidence>
<sequence>MVAPQVPLDDVDLYAVDAEDAAALADSGELLAVWDGKPARGFGGTADVVSYAERSGTPVRVLWPEGATR</sequence>
<dbReference type="EMBL" id="JBHSOA010000064">
    <property type="protein sequence ID" value="MFC5855346.1"/>
    <property type="molecule type" value="Genomic_DNA"/>
</dbReference>
<keyword evidence="2" id="KW-1185">Reference proteome</keyword>